<dbReference type="RefSeq" id="WP_156695875.1">
    <property type="nucleotide sequence ID" value="NZ_CP034279.1"/>
</dbReference>
<gene>
    <name evidence="8" type="ORF">EIZ62_30685</name>
</gene>
<feature type="domain" description="Enoyl reductase (ER)" evidence="7">
    <location>
        <begin position="25"/>
        <end position="382"/>
    </location>
</feature>
<comment type="similarity">
    <text evidence="2 6">Belongs to the zinc-containing alcohol dehydrogenase family.</text>
</comment>
<dbReference type="InterPro" id="IPR013154">
    <property type="entry name" value="ADH-like_N"/>
</dbReference>
<dbReference type="PANTHER" id="PTHR43350:SF21">
    <property type="entry name" value="S-NITROSOMYCOTHIOL REDUCTASE MSCR"/>
    <property type="match status" value="1"/>
</dbReference>
<dbReference type="InterPro" id="IPR020843">
    <property type="entry name" value="ER"/>
</dbReference>
<sequence length="385" mass="38925">MPRTTATAPTAPTVTATAAVVRGPGHAFTLEEVRVEKPRPDEVLVRVRAAGICHTDLSVRAGHTPFPLPAVLGHEGTGTVEAVGDAVTSVAPGDTVVMSFASCGACPACLTGHPVRCDHWPALNLFGGSRLDGSPTLRGTGRHAGAPLHGHFFGQSSFATLALAPARALVPVPADLPPHVLAPFGCGVQTGAGAVLNVLRPEPGHTLVVYGTGSVGLAAVMAARLTAATRVVAVDPDPGRRALALRLGATEAFDPGEADPRAAVRDLTGGHGADRALETSGLPGVLRQAVDGLAVGGVCGVVGAPPAGTDVHLDVPRMLDRGPRIVGVNQGGVVPRTFIPALVELYRAGRLPVDAIVETFPLAAIEEAAAAAAGGRVVKPVLTMP</sequence>
<evidence type="ECO:0000256" key="5">
    <source>
        <dbReference type="ARBA" id="ARBA00023002"/>
    </source>
</evidence>
<dbReference type="Gene3D" id="3.90.180.10">
    <property type="entry name" value="Medium-chain alcohol dehydrogenases, catalytic domain"/>
    <property type="match status" value="1"/>
</dbReference>
<dbReference type="InterPro" id="IPR011032">
    <property type="entry name" value="GroES-like_sf"/>
</dbReference>
<reference evidence="8 9" key="1">
    <citation type="submission" date="2018-12" db="EMBL/GenBank/DDBJ databases">
        <title>Complete genome sequence of Streptomyces ficellus NRRL8067, the producer of ficellomycin, feldamycin and nojirimycin.</title>
        <authorList>
            <person name="Zhang H."/>
            <person name="Yue R."/>
            <person name="Liu Y."/>
            <person name="Li M."/>
            <person name="Mu H."/>
            <person name="Zhang J."/>
        </authorList>
    </citation>
    <scope>NUCLEOTIDE SEQUENCE [LARGE SCALE GENOMIC DNA]</scope>
    <source>
        <strain evidence="8 9">NRRL 8067</strain>
    </source>
</reference>
<dbReference type="PANTHER" id="PTHR43350">
    <property type="entry name" value="NAD-DEPENDENT ALCOHOL DEHYDROGENASE"/>
    <property type="match status" value="1"/>
</dbReference>
<dbReference type="Pfam" id="PF08240">
    <property type="entry name" value="ADH_N"/>
    <property type="match status" value="1"/>
</dbReference>
<dbReference type="GO" id="GO:0008270">
    <property type="term" value="F:zinc ion binding"/>
    <property type="evidence" value="ECO:0007669"/>
    <property type="project" value="InterPro"/>
</dbReference>
<keyword evidence="3 6" id="KW-0479">Metal-binding</keyword>
<dbReference type="Proteomes" id="UP000422572">
    <property type="component" value="Chromosome"/>
</dbReference>
<dbReference type="AlphaFoldDB" id="A0A6I6FVV0"/>
<comment type="cofactor">
    <cofactor evidence="1 6">
        <name>Zn(2+)</name>
        <dbReference type="ChEBI" id="CHEBI:29105"/>
    </cofactor>
</comment>
<evidence type="ECO:0000256" key="1">
    <source>
        <dbReference type="ARBA" id="ARBA00001947"/>
    </source>
</evidence>
<keyword evidence="5" id="KW-0560">Oxidoreductase</keyword>
<dbReference type="KEGG" id="sfic:EIZ62_30685"/>
<organism evidence="8 9">
    <name type="scientific">Streptomyces ficellus</name>
    <dbReference type="NCBI Taxonomy" id="1977088"/>
    <lineage>
        <taxon>Bacteria</taxon>
        <taxon>Bacillati</taxon>
        <taxon>Actinomycetota</taxon>
        <taxon>Actinomycetes</taxon>
        <taxon>Kitasatosporales</taxon>
        <taxon>Streptomycetaceae</taxon>
        <taxon>Streptomyces</taxon>
    </lineage>
</organism>
<evidence type="ECO:0000256" key="4">
    <source>
        <dbReference type="ARBA" id="ARBA00022833"/>
    </source>
</evidence>
<dbReference type="InterPro" id="IPR013149">
    <property type="entry name" value="ADH-like_C"/>
</dbReference>
<protein>
    <submittedName>
        <fullName evidence="8">NAD(P)-dependent alcohol dehydrogenase</fullName>
    </submittedName>
</protein>
<dbReference type="Gene3D" id="3.40.50.720">
    <property type="entry name" value="NAD(P)-binding Rossmann-like Domain"/>
    <property type="match status" value="1"/>
</dbReference>
<dbReference type="CDD" id="cd08278">
    <property type="entry name" value="benzyl_alcohol_DH"/>
    <property type="match status" value="1"/>
</dbReference>
<accession>A0A6I6FVV0</accession>
<dbReference type="Pfam" id="PF00107">
    <property type="entry name" value="ADH_zinc_N"/>
    <property type="match status" value="1"/>
</dbReference>
<evidence type="ECO:0000313" key="8">
    <source>
        <dbReference type="EMBL" id="QGV82138.1"/>
    </source>
</evidence>
<dbReference type="PROSITE" id="PS00059">
    <property type="entry name" value="ADH_ZINC"/>
    <property type="match status" value="1"/>
</dbReference>
<dbReference type="InterPro" id="IPR036291">
    <property type="entry name" value="NAD(P)-bd_dom_sf"/>
</dbReference>
<dbReference type="InterPro" id="IPR002328">
    <property type="entry name" value="ADH_Zn_CS"/>
</dbReference>
<evidence type="ECO:0000256" key="2">
    <source>
        <dbReference type="ARBA" id="ARBA00008072"/>
    </source>
</evidence>
<keyword evidence="4 6" id="KW-0862">Zinc</keyword>
<evidence type="ECO:0000256" key="3">
    <source>
        <dbReference type="ARBA" id="ARBA00022723"/>
    </source>
</evidence>
<dbReference type="EMBL" id="CP034279">
    <property type="protein sequence ID" value="QGV82138.1"/>
    <property type="molecule type" value="Genomic_DNA"/>
</dbReference>
<proteinExistence type="inferred from homology"/>
<dbReference type="OrthoDB" id="334894at2"/>
<dbReference type="SUPFAM" id="SSF50129">
    <property type="entry name" value="GroES-like"/>
    <property type="match status" value="1"/>
</dbReference>
<dbReference type="SUPFAM" id="SSF51735">
    <property type="entry name" value="NAD(P)-binding Rossmann-fold domains"/>
    <property type="match status" value="1"/>
</dbReference>
<evidence type="ECO:0000256" key="6">
    <source>
        <dbReference type="RuleBase" id="RU361277"/>
    </source>
</evidence>
<dbReference type="GO" id="GO:0016491">
    <property type="term" value="F:oxidoreductase activity"/>
    <property type="evidence" value="ECO:0007669"/>
    <property type="project" value="UniProtKB-KW"/>
</dbReference>
<name>A0A6I6FVV0_9ACTN</name>
<evidence type="ECO:0000313" key="9">
    <source>
        <dbReference type="Proteomes" id="UP000422572"/>
    </source>
</evidence>
<dbReference type="SMART" id="SM00829">
    <property type="entry name" value="PKS_ER"/>
    <property type="match status" value="1"/>
</dbReference>
<evidence type="ECO:0000259" key="7">
    <source>
        <dbReference type="SMART" id="SM00829"/>
    </source>
</evidence>
<keyword evidence="9" id="KW-1185">Reference proteome</keyword>